<comment type="caution">
    <text evidence="1">The sequence shown here is derived from an EMBL/GenBank/DDBJ whole genome shotgun (WGS) entry which is preliminary data.</text>
</comment>
<dbReference type="EMBL" id="VIRB01000028">
    <property type="protein sequence ID" value="NDO67845.1"/>
    <property type="molecule type" value="Genomic_DNA"/>
</dbReference>
<dbReference type="InterPro" id="IPR010106">
    <property type="entry name" value="RpnA"/>
</dbReference>
<dbReference type="PANTHER" id="PTHR41317">
    <property type="entry name" value="PD-(D_E)XK NUCLEASE FAMILY TRANSPOSASE"/>
    <property type="match status" value="1"/>
</dbReference>
<sequence>MNQTTKKTNQDFIMSPKVDVCFAGLMENPMVRKGFCAAILRVSPETVEKTELLPTHLQRSYADDKLGILDVRVRMLDGTQINMEMQVKGYEFWDERALFYLCKMFSDQLKSGESYENLKKCIHVSILDFIRFPKDKECYHRIGFCKRKTGKLYSDKLEIQILELKKLPKEVQTGEEIVNWMRFLNGKNKEEFEQMAKKSEYLGEAYEALQKLSADDLKRLEYEAREKALKDHNSFLSSAQRIGEKRGEKRGRKIGEEHGIELAKQVFRLQAQGKTEQNIASECDIPIEKVRKILA</sequence>
<dbReference type="Pfam" id="PF12784">
    <property type="entry name" value="PDDEXK_2"/>
    <property type="match status" value="1"/>
</dbReference>
<gene>
    <name evidence="1" type="ORF">FMM80_03610</name>
</gene>
<evidence type="ECO:0000313" key="2">
    <source>
        <dbReference type="Proteomes" id="UP000474104"/>
    </source>
</evidence>
<dbReference type="NCBIfam" id="TIGR01784">
    <property type="entry name" value="T_den_put_tspse"/>
    <property type="match status" value="1"/>
</dbReference>
<dbReference type="PANTHER" id="PTHR41317:SF1">
    <property type="entry name" value="PD-(D_E)XK NUCLEASE FAMILY TRANSPOSASE"/>
    <property type="match status" value="1"/>
</dbReference>
<reference evidence="1 2" key="1">
    <citation type="submission" date="2019-07" db="EMBL/GenBank/DDBJ databases">
        <title>Draft genome sequences of 15 bacterial species constituting the stable defined intestinal microbiota of the GM15 gnotobiotic mouse model.</title>
        <authorList>
            <person name="Elie C."/>
            <person name="Mathieu A."/>
            <person name="Saliou A."/>
            <person name="Darnaud M."/>
            <person name="Leulier F."/>
            <person name="Tamellini A."/>
        </authorList>
    </citation>
    <scope>NUCLEOTIDE SEQUENCE [LARGE SCALE GENOMIC DNA]</scope>
    <source>
        <strain evidence="2">ASF 502</strain>
    </source>
</reference>
<dbReference type="Proteomes" id="UP000474104">
    <property type="component" value="Unassembled WGS sequence"/>
</dbReference>
<accession>A0A9X5C4J5</accession>
<proteinExistence type="predicted"/>
<dbReference type="AlphaFoldDB" id="A0A9X5C4J5"/>
<name>A0A9X5C4J5_9FIRM</name>
<dbReference type="RefSeq" id="WP_162205353.1">
    <property type="nucleotide sequence ID" value="NZ_VIRB01000028.1"/>
</dbReference>
<protein>
    <submittedName>
        <fullName evidence="1">Rpn family recombination-promoting nuclease/putative transposase</fullName>
    </submittedName>
</protein>
<evidence type="ECO:0000313" key="1">
    <source>
        <dbReference type="EMBL" id="NDO67845.1"/>
    </source>
</evidence>
<organism evidence="1 2">
    <name type="scientific">Schaedlerella arabinosiphila</name>
    <dbReference type="NCBI Taxonomy" id="2044587"/>
    <lineage>
        <taxon>Bacteria</taxon>
        <taxon>Bacillati</taxon>
        <taxon>Bacillota</taxon>
        <taxon>Clostridia</taxon>
        <taxon>Lachnospirales</taxon>
        <taxon>Lachnospiraceae</taxon>
        <taxon>Schaedlerella</taxon>
    </lineage>
</organism>